<dbReference type="AlphaFoldDB" id="A0AAN9S983"/>
<dbReference type="PANTHER" id="PTHR48035:SF2">
    <property type="entry name" value="RNA-BINDING REGION RNP-1 DOMAIN-CONTAINING PROTEIN"/>
    <property type="match status" value="1"/>
</dbReference>
<organism evidence="4 5">
    <name type="scientific">Psophocarpus tetragonolobus</name>
    <name type="common">Winged bean</name>
    <name type="synonym">Dolichos tetragonolobus</name>
    <dbReference type="NCBI Taxonomy" id="3891"/>
    <lineage>
        <taxon>Eukaryota</taxon>
        <taxon>Viridiplantae</taxon>
        <taxon>Streptophyta</taxon>
        <taxon>Embryophyta</taxon>
        <taxon>Tracheophyta</taxon>
        <taxon>Spermatophyta</taxon>
        <taxon>Magnoliopsida</taxon>
        <taxon>eudicotyledons</taxon>
        <taxon>Gunneridae</taxon>
        <taxon>Pentapetalae</taxon>
        <taxon>rosids</taxon>
        <taxon>fabids</taxon>
        <taxon>Fabales</taxon>
        <taxon>Fabaceae</taxon>
        <taxon>Papilionoideae</taxon>
        <taxon>50 kb inversion clade</taxon>
        <taxon>NPAAA clade</taxon>
        <taxon>indigoferoid/millettioid clade</taxon>
        <taxon>Phaseoleae</taxon>
        <taxon>Psophocarpus</taxon>
    </lineage>
</organism>
<dbReference type="CDD" id="cd12330">
    <property type="entry name" value="RRM2_Hrp1p"/>
    <property type="match status" value="1"/>
</dbReference>
<accession>A0AAN9S983</accession>
<dbReference type="SMART" id="SM00360">
    <property type="entry name" value="RRM"/>
    <property type="match status" value="2"/>
</dbReference>
<dbReference type="InterPro" id="IPR012677">
    <property type="entry name" value="Nucleotide-bd_a/b_plait_sf"/>
</dbReference>
<dbReference type="FunFam" id="3.30.70.330:FF:000051">
    <property type="entry name" value="Heterogeneous nuclear ribonucleoprotein 1"/>
    <property type="match status" value="1"/>
</dbReference>
<feature type="region of interest" description="Disordered" evidence="2">
    <location>
        <begin position="522"/>
        <end position="616"/>
    </location>
</feature>
<feature type="region of interest" description="Disordered" evidence="2">
    <location>
        <begin position="225"/>
        <end position="248"/>
    </location>
</feature>
<feature type="domain" description="RRM" evidence="3">
    <location>
        <begin position="253"/>
        <end position="330"/>
    </location>
</feature>
<dbReference type="InterPro" id="IPR053260">
    <property type="entry name" value="hnRNP"/>
</dbReference>
<evidence type="ECO:0000313" key="4">
    <source>
        <dbReference type="EMBL" id="KAK7391646.1"/>
    </source>
</evidence>
<feature type="domain" description="RRM" evidence="3">
    <location>
        <begin position="147"/>
        <end position="223"/>
    </location>
</feature>
<keyword evidence="1" id="KW-0694">RNA-binding</keyword>
<keyword evidence="5" id="KW-1185">Reference proteome</keyword>
<evidence type="ECO:0000259" key="3">
    <source>
        <dbReference type="PROSITE" id="PS50102"/>
    </source>
</evidence>
<dbReference type="SUPFAM" id="SSF54928">
    <property type="entry name" value="RNA-binding domain, RBD"/>
    <property type="match status" value="2"/>
</dbReference>
<name>A0AAN9S983_PSOTE</name>
<protein>
    <recommendedName>
        <fullName evidence="3">RRM domain-containing protein</fullName>
    </recommendedName>
</protein>
<dbReference type="Pfam" id="PF00076">
    <property type="entry name" value="RRM_1"/>
    <property type="match status" value="2"/>
</dbReference>
<dbReference type="Proteomes" id="UP001386955">
    <property type="component" value="Unassembled WGS sequence"/>
</dbReference>
<dbReference type="InterPro" id="IPR035979">
    <property type="entry name" value="RBD_domain_sf"/>
</dbReference>
<dbReference type="PANTHER" id="PTHR48035">
    <property type="entry name" value="HETEROGENEOUS NUCLEAR RIBONUCLEOPROTEIN 1"/>
    <property type="match status" value="1"/>
</dbReference>
<dbReference type="InterPro" id="IPR000504">
    <property type="entry name" value="RRM_dom"/>
</dbReference>
<proteinExistence type="predicted"/>
<evidence type="ECO:0000256" key="2">
    <source>
        <dbReference type="SAM" id="MobiDB-lite"/>
    </source>
</evidence>
<gene>
    <name evidence="4" type="ORF">VNO78_20063</name>
</gene>
<feature type="compositionally biased region" description="Gly residues" evidence="2">
    <location>
        <begin position="554"/>
        <end position="566"/>
    </location>
</feature>
<feature type="compositionally biased region" description="Polar residues" evidence="2">
    <location>
        <begin position="577"/>
        <end position="588"/>
    </location>
</feature>
<evidence type="ECO:0000313" key="5">
    <source>
        <dbReference type="Proteomes" id="UP001386955"/>
    </source>
</evidence>
<comment type="caution">
    <text evidence="4">The sequence shown here is derived from an EMBL/GenBank/DDBJ whole genome shotgun (WGS) entry which is preliminary data.</text>
</comment>
<dbReference type="PROSITE" id="PS50102">
    <property type="entry name" value="RRM"/>
    <property type="match status" value="2"/>
</dbReference>
<dbReference type="GO" id="GO:0003723">
    <property type="term" value="F:RNA binding"/>
    <property type="evidence" value="ECO:0007669"/>
    <property type="project" value="UniProtKB-UniRule"/>
</dbReference>
<sequence length="616" mass="64160">MFIKQQYIVYHVLLLVTPLVENKLAPAQELSSFSLGDTSCLRPLTLCQQILYSLPNDTSYWAIFIFVVVALELFARPTRNSFNRVSFSPHHSKPSLFSFFPVRPQIKPKFPTFNSSPQIDNHQLPYICIYTYIHKQRGRGIMDSDQGKLFIGGISWDTTEEKLKEHFGNYGDVVSTSVMREKNTGKPRGFGFVVFADPTILDRVLEDKHVIDGRTVDAKKAFSREDQQISVTSRGGNPNSGMNSGNGGNIRTKKIFVGGLPPTLTEEKFRQYFESYGHVTDVVVMYDQNTGRPRGFGFISFDTEEAVDRVLHKSFHDLNGKQVEVKRALPKDANPGASGRMMGGAGGGGGIGGYQGYGASGGNQNAYDGRMDSSRYMQPQSAAGGFPPYGSSAYSAPGYGYGPANNGIGYGAYGSYGGATAGYGGPAGATYGNPNVPNAAYAGGPPGGPRSSWPAQAPSGYGSMGYGSTAPWGAPSGGAGSGGGGPGSATAGQSPGGAAGYGNQGYGYGGYGGYGGSDSSYGNSSAYGTVGGRTGSAPNSSASGPGGNELTSSGGSGSYMGSGYGDANGNAGYGNTAWRSEQTHASGNYGTPQGNGGQVGYGGGYGGAQSRQAQQQ</sequence>
<reference evidence="4 5" key="1">
    <citation type="submission" date="2024-01" db="EMBL/GenBank/DDBJ databases">
        <title>The genomes of 5 underutilized Papilionoideae crops provide insights into root nodulation and disease resistanc.</title>
        <authorList>
            <person name="Jiang F."/>
        </authorList>
    </citation>
    <scope>NUCLEOTIDE SEQUENCE [LARGE SCALE GENOMIC DNA]</scope>
    <source>
        <strain evidence="4">DUOXIRENSHENG_FW03</strain>
        <tissue evidence="4">Leaves</tissue>
    </source>
</reference>
<dbReference type="Gene3D" id="3.30.70.330">
    <property type="match status" value="2"/>
</dbReference>
<evidence type="ECO:0000256" key="1">
    <source>
        <dbReference type="PROSITE-ProRule" id="PRU00176"/>
    </source>
</evidence>
<feature type="compositionally biased region" description="Gly residues" evidence="2">
    <location>
        <begin position="593"/>
        <end position="607"/>
    </location>
</feature>
<dbReference type="CDD" id="cd12325">
    <property type="entry name" value="RRM1_hnRNPA_hnRNPD_like"/>
    <property type="match status" value="1"/>
</dbReference>
<dbReference type="EMBL" id="JAYMYS010000005">
    <property type="protein sequence ID" value="KAK7391646.1"/>
    <property type="molecule type" value="Genomic_DNA"/>
</dbReference>
<dbReference type="FunFam" id="3.30.70.330:FF:000478">
    <property type="entry name" value="heterogeneous nuclear ribonucleoprotein 1"/>
    <property type="match status" value="1"/>
</dbReference>